<evidence type="ECO:0000259" key="4">
    <source>
        <dbReference type="Pfam" id="PF13649"/>
    </source>
</evidence>
<dbReference type="InterPro" id="IPR052190">
    <property type="entry name" value="Euk-Arch_PrmC-MTase"/>
</dbReference>
<dbReference type="SUPFAM" id="SSF53335">
    <property type="entry name" value="S-adenosyl-L-methionine-dependent methyltransferases"/>
    <property type="match status" value="1"/>
</dbReference>
<dbReference type="Proteomes" id="UP000292547">
    <property type="component" value="Chromosome"/>
</dbReference>
<gene>
    <name evidence="5" type="ORF">D0Z67_23765</name>
</gene>
<dbReference type="InterPro" id="IPR029063">
    <property type="entry name" value="SAM-dependent_MTases_sf"/>
</dbReference>
<name>A0A4P6U4H5_STRSO</name>
<dbReference type="CDD" id="cd02440">
    <property type="entry name" value="AdoMet_MTases"/>
    <property type="match status" value="1"/>
</dbReference>
<dbReference type="OrthoDB" id="267914at2"/>
<dbReference type="GO" id="GO:0008757">
    <property type="term" value="F:S-adenosylmethionine-dependent methyltransferase activity"/>
    <property type="evidence" value="ECO:0007669"/>
    <property type="project" value="TreeGrafter"/>
</dbReference>
<dbReference type="STRING" id="73044.GCA_000725795_04420"/>
<keyword evidence="2 5" id="KW-0808">Transferase</keyword>
<evidence type="ECO:0000313" key="6">
    <source>
        <dbReference type="Proteomes" id="UP000292547"/>
    </source>
</evidence>
<evidence type="ECO:0000256" key="1">
    <source>
        <dbReference type="ARBA" id="ARBA00022603"/>
    </source>
</evidence>
<sequence>MREIRSYEKSLERSRVSLHRPDRPSEFTLLGRRWDLLDHVFAPPYSPSTRTAAGLLGLDSAAPSGTAAPLAPDAPAFLEVGSGAGVIAVQAALAGNRVSAVDVNEHAVRNTALNAARHGVADRLEAVHGDLLAPFAGRLFDRIFWSSNYVLAPEEYVFHTDHERAYVDPGYRAHRRYLTEAVHHLAPGGRALLHFCDRGQLDLLTRIAAEQGRALTTLAGRTVLEGESAVRHMLLEITAAE</sequence>
<feature type="domain" description="Methyltransferase" evidence="4">
    <location>
        <begin position="78"/>
        <end position="150"/>
    </location>
</feature>
<dbReference type="Pfam" id="PF13649">
    <property type="entry name" value="Methyltransf_25"/>
    <property type="match status" value="1"/>
</dbReference>
<dbReference type="EMBL" id="CP032229">
    <property type="protein sequence ID" value="QBJ94323.1"/>
    <property type="molecule type" value="Genomic_DNA"/>
</dbReference>
<keyword evidence="1 5" id="KW-0489">Methyltransferase</keyword>
<accession>A0A4P6U4H5</accession>
<dbReference type="GO" id="GO:0035657">
    <property type="term" value="C:eRF1 methyltransferase complex"/>
    <property type="evidence" value="ECO:0007669"/>
    <property type="project" value="TreeGrafter"/>
</dbReference>
<evidence type="ECO:0000313" key="5">
    <source>
        <dbReference type="EMBL" id="QBJ94323.1"/>
    </source>
</evidence>
<dbReference type="GO" id="GO:0032259">
    <property type="term" value="P:methylation"/>
    <property type="evidence" value="ECO:0007669"/>
    <property type="project" value="UniProtKB-KW"/>
</dbReference>
<dbReference type="PANTHER" id="PTHR45875:SF1">
    <property type="entry name" value="METHYLTRANSFERASE N6AMT1"/>
    <property type="match status" value="1"/>
</dbReference>
<dbReference type="AlphaFoldDB" id="A0A4P6U4H5"/>
<dbReference type="PANTHER" id="PTHR45875">
    <property type="entry name" value="METHYLTRANSFERASE N6AMT1"/>
    <property type="match status" value="1"/>
</dbReference>
<protein>
    <submittedName>
        <fullName evidence="5">Methyltransferase domain-containing protein</fullName>
    </submittedName>
</protein>
<keyword evidence="3" id="KW-0949">S-adenosyl-L-methionine</keyword>
<dbReference type="Gene3D" id="3.40.50.150">
    <property type="entry name" value="Vaccinia Virus protein VP39"/>
    <property type="match status" value="1"/>
</dbReference>
<dbReference type="KEGG" id="sseo:D0Z67_23765"/>
<evidence type="ECO:0000256" key="3">
    <source>
        <dbReference type="ARBA" id="ARBA00022691"/>
    </source>
</evidence>
<evidence type="ECO:0000256" key="2">
    <source>
        <dbReference type="ARBA" id="ARBA00022679"/>
    </source>
</evidence>
<proteinExistence type="predicted"/>
<organism evidence="5 6">
    <name type="scientific">Streptomyces seoulensis</name>
    <dbReference type="NCBI Taxonomy" id="73044"/>
    <lineage>
        <taxon>Bacteria</taxon>
        <taxon>Bacillati</taxon>
        <taxon>Actinomycetota</taxon>
        <taxon>Actinomycetes</taxon>
        <taxon>Kitasatosporales</taxon>
        <taxon>Streptomycetaceae</taxon>
        <taxon>Streptomyces</taxon>
    </lineage>
</organism>
<dbReference type="InterPro" id="IPR041698">
    <property type="entry name" value="Methyltransf_25"/>
</dbReference>
<keyword evidence="6" id="KW-1185">Reference proteome</keyword>
<reference evidence="5 6" key="1">
    <citation type="submission" date="2018-08" db="EMBL/GenBank/DDBJ databases">
        <title>The complete genome sequence of Streptomyces seoulensis, a pioneer strain for nickel superoxide dismutase discovery.</title>
        <authorList>
            <person name="Shin J."/>
            <person name="Lee J.-S."/>
            <person name="Lee E.-J."/>
            <person name="Youn H.-D."/>
        </authorList>
    </citation>
    <scope>NUCLEOTIDE SEQUENCE [LARGE SCALE GENOMIC DNA]</scope>
    <source>
        <strain evidence="5 6">KCTC 9819</strain>
    </source>
</reference>
<dbReference type="GO" id="GO:0008276">
    <property type="term" value="F:protein methyltransferase activity"/>
    <property type="evidence" value="ECO:0007669"/>
    <property type="project" value="TreeGrafter"/>
</dbReference>